<proteinExistence type="predicted"/>
<gene>
    <name evidence="2" type="ORF">NEF87_004991</name>
</gene>
<reference evidence="2" key="1">
    <citation type="submission" date="2022-09" db="EMBL/GenBank/DDBJ databases">
        <title>Actin cytoskeleton and complex cell architecture in an #Asgard archaeon.</title>
        <authorList>
            <person name="Ponce Toledo R.I."/>
            <person name="Schleper C."/>
            <person name="Rodrigues Oliveira T."/>
            <person name="Wollweber F."/>
            <person name="Xu J."/>
            <person name="Rittmann S."/>
            <person name="Klingl A."/>
            <person name="Pilhofer M."/>
        </authorList>
    </citation>
    <scope>NUCLEOTIDE SEQUENCE</scope>
    <source>
        <strain evidence="2">B-35</strain>
    </source>
</reference>
<evidence type="ECO:0000313" key="3">
    <source>
        <dbReference type="Proteomes" id="UP001208689"/>
    </source>
</evidence>
<feature type="transmembrane region" description="Helical" evidence="1">
    <location>
        <begin position="165"/>
        <end position="187"/>
    </location>
</feature>
<feature type="transmembrane region" description="Helical" evidence="1">
    <location>
        <begin position="137"/>
        <end position="159"/>
    </location>
</feature>
<evidence type="ECO:0008006" key="4">
    <source>
        <dbReference type="Google" id="ProtNLM"/>
    </source>
</evidence>
<keyword evidence="3" id="KW-1185">Reference proteome</keyword>
<dbReference type="Proteomes" id="UP001208689">
    <property type="component" value="Chromosome"/>
</dbReference>
<dbReference type="Pfam" id="PF12679">
    <property type="entry name" value="ABC2_membrane_2"/>
    <property type="match status" value="1"/>
</dbReference>
<feature type="transmembrane region" description="Helical" evidence="1">
    <location>
        <begin position="88"/>
        <end position="108"/>
    </location>
</feature>
<accession>A0ABY6I1N0</accession>
<dbReference type="PANTHER" id="PTHR43471">
    <property type="entry name" value="ABC TRANSPORTER PERMEASE"/>
    <property type="match status" value="1"/>
</dbReference>
<feature type="transmembrane region" description="Helical" evidence="1">
    <location>
        <begin position="273"/>
        <end position="295"/>
    </location>
</feature>
<sequence>MTSEMAEIAKNNKNMAFTIEKTKSGAKRSVIQIQKTIEFEFQKNLSKFISMLLTTIGIFLLFLVIELIQSAQGSEVPADPTDYFSGYLMMIDFLILIIAVAFGGGIIAEDFEKDTGNLLFPKIQKDRLLIGRIIARYIYAAMCVIFYYVLIGIATLIIYESLPLIVWESMGWALLYTFAVFSFMILFSSFMKRAASAMIVGMLIILMVFQLLTIILMYTGVTIEPLFMLTYYANIITSWFNMPSERFTEVGLGMGPGGVRDGPTFMSWATPSATGAILGMTIYSIACIALAYFIYKRRQN</sequence>
<evidence type="ECO:0000313" key="2">
    <source>
        <dbReference type="EMBL" id="UYP48706.1"/>
    </source>
</evidence>
<evidence type="ECO:0000256" key="1">
    <source>
        <dbReference type="SAM" id="Phobius"/>
    </source>
</evidence>
<keyword evidence="1" id="KW-0472">Membrane</keyword>
<protein>
    <recommendedName>
        <fullName evidence="4">ABC transporter permease</fullName>
    </recommendedName>
</protein>
<feature type="transmembrane region" description="Helical" evidence="1">
    <location>
        <begin position="48"/>
        <end position="68"/>
    </location>
</feature>
<keyword evidence="1" id="KW-0812">Transmembrane</keyword>
<dbReference type="EMBL" id="CP104013">
    <property type="protein sequence ID" value="UYP48706.1"/>
    <property type="molecule type" value="Genomic_DNA"/>
</dbReference>
<feature type="transmembrane region" description="Helical" evidence="1">
    <location>
        <begin position="199"/>
        <end position="221"/>
    </location>
</feature>
<keyword evidence="1" id="KW-1133">Transmembrane helix</keyword>
<name>A0ABY6I1N0_9ARCH</name>
<organism evidence="2 3">
    <name type="scientific">Candidatus Lokiarchaeum ossiferum</name>
    <dbReference type="NCBI Taxonomy" id="2951803"/>
    <lineage>
        <taxon>Archaea</taxon>
        <taxon>Promethearchaeati</taxon>
        <taxon>Promethearchaeota</taxon>
        <taxon>Promethearchaeia</taxon>
        <taxon>Promethearchaeales</taxon>
        <taxon>Promethearchaeaceae</taxon>
        <taxon>Candidatus Lokiarchaeum</taxon>
    </lineage>
</organism>